<gene>
    <name evidence="2" type="ORF">FSCOSCO3_A006872</name>
</gene>
<dbReference type="EMBL" id="CAWUFR010000002">
    <property type="protein sequence ID" value="CAK6950066.1"/>
    <property type="molecule type" value="Genomic_DNA"/>
</dbReference>
<keyword evidence="3" id="KW-1185">Reference proteome</keyword>
<proteinExistence type="predicted"/>
<organism evidence="2 3">
    <name type="scientific">Scomber scombrus</name>
    <name type="common">Atlantic mackerel</name>
    <name type="synonym">Scomber vernalis</name>
    <dbReference type="NCBI Taxonomy" id="13677"/>
    <lineage>
        <taxon>Eukaryota</taxon>
        <taxon>Metazoa</taxon>
        <taxon>Chordata</taxon>
        <taxon>Craniata</taxon>
        <taxon>Vertebrata</taxon>
        <taxon>Euteleostomi</taxon>
        <taxon>Actinopterygii</taxon>
        <taxon>Neopterygii</taxon>
        <taxon>Teleostei</taxon>
        <taxon>Neoteleostei</taxon>
        <taxon>Acanthomorphata</taxon>
        <taxon>Pelagiaria</taxon>
        <taxon>Scombriformes</taxon>
        <taxon>Scombridae</taxon>
        <taxon>Scomber</taxon>
    </lineage>
</organism>
<dbReference type="Proteomes" id="UP001314229">
    <property type="component" value="Unassembled WGS sequence"/>
</dbReference>
<evidence type="ECO:0000256" key="1">
    <source>
        <dbReference type="SAM" id="MobiDB-lite"/>
    </source>
</evidence>
<name>A0AAV1MSN8_SCOSC</name>
<protein>
    <submittedName>
        <fullName evidence="2">Uncharacterized protein</fullName>
    </submittedName>
</protein>
<sequence length="74" mass="8362">MAALPGLMRLRLPHQPPPALPITDQEPRPHTLRGRLTPFHRGAVPELRPRSHVCVMIPLVLVTLDLRMIPLQLL</sequence>
<evidence type="ECO:0000313" key="3">
    <source>
        <dbReference type="Proteomes" id="UP001314229"/>
    </source>
</evidence>
<evidence type="ECO:0000313" key="2">
    <source>
        <dbReference type="EMBL" id="CAK6950066.1"/>
    </source>
</evidence>
<dbReference type="AlphaFoldDB" id="A0AAV1MSN8"/>
<reference evidence="2 3" key="1">
    <citation type="submission" date="2024-01" db="EMBL/GenBank/DDBJ databases">
        <authorList>
            <person name="Alioto T."/>
            <person name="Alioto T."/>
            <person name="Gomez Garrido J."/>
        </authorList>
    </citation>
    <scope>NUCLEOTIDE SEQUENCE [LARGE SCALE GENOMIC DNA]</scope>
</reference>
<feature type="region of interest" description="Disordered" evidence="1">
    <location>
        <begin position="11"/>
        <end position="30"/>
    </location>
</feature>
<comment type="caution">
    <text evidence="2">The sequence shown here is derived from an EMBL/GenBank/DDBJ whole genome shotgun (WGS) entry which is preliminary data.</text>
</comment>
<accession>A0AAV1MSN8</accession>